<dbReference type="PROSITE" id="PS51450">
    <property type="entry name" value="LRR"/>
    <property type="match status" value="1"/>
</dbReference>
<dbReference type="SUPFAM" id="SSF52058">
    <property type="entry name" value="L domain-like"/>
    <property type="match status" value="1"/>
</dbReference>
<evidence type="ECO:0000256" key="4">
    <source>
        <dbReference type="ARBA" id="ARBA00023027"/>
    </source>
</evidence>
<dbReference type="SUPFAM" id="SSF52200">
    <property type="entry name" value="Toll/Interleukin receptor TIR domain"/>
    <property type="match status" value="1"/>
</dbReference>
<dbReference type="SUPFAM" id="SSF52540">
    <property type="entry name" value="P-loop containing nucleoside triphosphate hydrolases"/>
    <property type="match status" value="1"/>
</dbReference>
<dbReference type="InterPro" id="IPR058192">
    <property type="entry name" value="WHD_ROQ1-like"/>
</dbReference>
<dbReference type="Pfam" id="PF01582">
    <property type="entry name" value="TIR"/>
    <property type="match status" value="1"/>
</dbReference>
<dbReference type="Gene3D" id="3.40.50.300">
    <property type="entry name" value="P-loop containing nucleotide triphosphate hydrolases"/>
    <property type="match status" value="1"/>
</dbReference>
<protein>
    <submittedName>
        <fullName evidence="6">Disease resistance protein (TIR-NBS-LRR class)</fullName>
    </submittedName>
</protein>
<gene>
    <name evidence="7" type="primary">25498785</name>
    <name evidence="6" type="ordered locus">MTR_7g069160</name>
</gene>
<dbReference type="PANTHER" id="PTHR11017">
    <property type="entry name" value="LEUCINE-RICH REPEAT-CONTAINING PROTEIN"/>
    <property type="match status" value="1"/>
</dbReference>
<name>A0A072U0K7_MEDTR</name>
<dbReference type="SMART" id="SM00255">
    <property type="entry name" value="TIR"/>
    <property type="match status" value="1"/>
</dbReference>
<dbReference type="InterPro" id="IPR001611">
    <property type="entry name" value="Leu-rich_rpt"/>
</dbReference>
<dbReference type="InterPro" id="IPR036390">
    <property type="entry name" value="WH_DNA-bd_sf"/>
</dbReference>
<evidence type="ECO:0000313" key="6">
    <source>
        <dbReference type="EMBL" id="KEH23207.1"/>
    </source>
</evidence>
<reference evidence="7" key="3">
    <citation type="submission" date="2015-04" db="UniProtKB">
        <authorList>
            <consortium name="EnsemblPlants"/>
        </authorList>
    </citation>
    <scope>IDENTIFICATION</scope>
    <source>
        <strain evidence="7">cv. Jemalong A17</strain>
    </source>
</reference>
<dbReference type="Pfam" id="PF07725">
    <property type="entry name" value="LRR_3"/>
    <property type="match status" value="1"/>
</dbReference>
<evidence type="ECO:0000256" key="3">
    <source>
        <dbReference type="ARBA" id="ARBA00022821"/>
    </source>
</evidence>
<dbReference type="FunFam" id="3.40.50.10140:FF:000007">
    <property type="entry name" value="Disease resistance protein (TIR-NBS-LRR class)"/>
    <property type="match status" value="1"/>
</dbReference>
<dbReference type="Pfam" id="PF23282">
    <property type="entry name" value="WHD_ROQ1"/>
    <property type="match status" value="1"/>
</dbReference>
<reference evidence="6 8" key="1">
    <citation type="journal article" date="2011" name="Nature">
        <title>The Medicago genome provides insight into the evolution of rhizobial symbioses.</title>
        <authorList>
            <person name="Young N.D."/>
            <person name="Debelle F."/>
            <person name="Oldroyd G.E."/>
            <person name="Geurts R."/>
            <person name="Cannon S.B."/>
            <person name="Udvardi M.K."/>
            <person name="Benedito V.A."/>
            <person name="Mayer K.F."/>
            <person name="Gouzy J."/>
            <person name="Schoof H."/>
            <person name="Van de Peer Y."/>
            <person name="Proost S."/>
            <person name="Cook D.R."/>
            <person name="Meyers B.C."/>
            <person name="Spannagl M."/>
            <person name="Cheung F."/>
            <person name="De Mita S."/>
            <person name="Krishnakumar V."/>
            <person name="Gundlach H."/>
            <person name="Zhou S."/>
            <person name="Mudge J."/>
            <person name="Bharti A.K."/>
            <person name="Murray J.D."/>
            <person name="Naoumkina M.A."/>
            <person name="Rosen B."/>
            <person name="Silverstein K.A."/>
            <person name="Tang H."/>
            <person name="Rombauts S."/>
            <person name="Zhao P.X."/>
            <person name="Zhou P."/>
            <person name="Barbe V."/>
            <person name="Bardou P."/>
            <person name="Bechner M."/>
            <person name="Bellec A."/>
            <person name="Berger A."/>
            <person name="Berges H."/>
            <person name="Bidwell S."/>
            <person name="Bisseling T."/>
            <person name="Choisne N."/>
            <person name="Couloux A."/>
            <person name="Denny R."/>
            <person name="Deshpande S."/>
            <person name="Dai X."/>
            <person name="Doyle J.J."/>
            <person name="Dudez A.M."/>
            <person name="Farmer A.D."/>
            <person name="Fouteau S."/>
            <person name="Franken C."/>
            <person name="Gibelin C."/>
            <person name="Gish J."/>
            <person name="Goldstein S."/>
            <person name="Gonzalez A.J."/>
            <person name="Green P.J."/>
            <person name="Hallab A."/>
            <person name="Hartog M."/>
            <person name="Hua A."/>
            <person name="Humphray S.J."/>
            <person name="Jeong D.H."/>
            <person name="Jing Y."/>
            <person name="Jocker A."/>
            <person name="Kenton S.M."/>
            <person name="Kim D.J."/>
            <person name="Klee K."/>
            <person name="Lai H."/>
            <person name="Lang C."/>
            <person name="Lin S."/>
            <person name="Macmil S.L."/>
            <person name="Magdelenat G."/>
            <person name="Matthews L."/>
            <person name="McCorrison J."/>
            <person name="Monaghan E.L."/>
            <person name="Mun J.H."/>
            <person name="Najar F.Z."/>
            <person name="Nicholson C."/>
            <person name="Noirot C."/>
            <person name="O'Bleness M."/>
            <person name="Paule C.R."/>
            <person name="Poulain J."/>
            <person name="Prion F."/>
            <person name="Qin B."/>
            <person name="Qu C."/>
            <person name="Retzel E.F."/>
            <person name="Riddle C."/>
            <person name="Sallet E."/>
            <person name="Samain S."/>
            <person name="Samson N."/>
            <person name="Sanders I."/>
            <person name="Saurat O."/>
            <person name="Scarpelli C."/>
            <person name="Schiex T."/>
            <person name="Segurens B."/>
            <person name="Severin A.J."/>
            <person name="Sherrier D.J."/>
            <person name="Shi R."/>
            <person name="Sims S."/>
            <person name="Singer S.R."/>
            <person name="Sinharoy S."/>
            <person name="Sterck L."/>
            <person name="Viollet A."/>
            <person name="Wang B.B."/>
            <person name="Wang K."/>
            <person name="Wang M."/>
            <person name="Wang X."/>
            <person name="Warfsmann J."/>
            <person name="Weissenbach J."/>
            <person name="White D.D."/>
            <person name="White J.D."/>
            <person name="Wiley G.B."/>
            <person name="Wincker P."/>
            <person name="Xing Y."/>
            <person name="Yang L."/>
            <person name="Yao Z."/>
            <person name="Ying F."/>
            <person name="Zhai J."/>
            <person name="Zhou L."/>
            <person name="Zuber A."/>
            <person name="Denarie J."/>
            <person name="Dixon R.A."/>
            <person name="May G.D."/>
            <person name="Schwartz D.C."/>
            <person name="Rogers J."/>
            <person name="Quetier F."/>
            <person name="Town C.D."/>
            <person name="Roe B.A."/>
        </authorList>
    </citation>
    <scope>NUCLEOTIDE SEQUENCE [LARGE SCALE GENOMIC DNA]</scope>
    <source>
        <strain evidence="6">A17</strain>
        <strain evidence="7 8">cv. Jemalong A17</strain>
    </source>
</reference>
<dbReference type="InterPro" id="IPR032675">
    <property type="entry name" value="LRR_dom_sf"/>
</dbReference>
<dbReference type="Gene3D" id="3.80.10.10">
    <property type="entry name" value="Ribonuclease Inhibitor"/>
    <property type="match status" value="3"/>
</dbReference>
<dbReference type="ExpressionAtlas" id="A0A072U0K7">
    <property type="expression patterns" value="differential"/>
</dbReference>
<dbReference type="InterPro" id="IPR044974">
    <property type="entry name" value="Disease_R_plants"/>
</dbReference>
<accession>A0A072U0K7</accession>
<dbReference type="AlphaFoldDB" id="A0A072U0K7"/>
<keyword evidence="4" id="KW-0520">NAD</keyword>
<keyword evidence="2" id="KW-0677">Repeat</keyword>
<dbReference type="InterPro" id="IPR002182">
    <property type="entry name" value="NB-ARC"/>
</dbReference>
<dbReference type="InterPro" id="IPR000157">
    <property type="entry name" value="TIR_dom"/>
</dbReference>
<dbReference type="GO" id="GO:0007165">
    <property type="term" value="P:signal transduction"/>
    <property type="evidence" value="ECO:0007669"/>
    <property type="project" value="InterPro"/>
</dbReference>
<dbReference type="Gene3D" id="3.40.50.10140">
    <property type="entry name" value="Toll/interleukin-1 receptor homology (TIR) domain"/>
    <property type="match status" value="1"/>
</dbReference>
<dbReference type="Pfam" id="PF00560">
    <property type="entry name" value="LRR_1"/>
    <property type="match status" value="2"/>
</dbReference>
<dbReference type="PRINTS" id="PR00364">
    <property type="entry name" value="DISEASERSIST"/>
</dbReference>
<dbReference type="EnsemblPlants" id="KEH23207">
    <property type="protein sequence ID" value="KEH23207"/>
    <property type="gene ID" value="MTR_7g069160"/>
</dbReference>
<evidence type="ECO:0000256" key="2">
    <source>
        <dbReference type="ARBA" id="ARBA00022737"/>
    </source>
</evidence>
<evidence type="ECO:0000313" key="7">
    <source>
        <dbReference type="EnsemblPlants" id="KEH23207"/>
    </source>
</evidence>
<evidence type="ECO:0000256" key="1">
    <source>
        <dbReference type="ARBA" id="ARBA00022614"/>
    </source>
</evidence>
<dbReference type="InterPro" id="IPR035897">
    <property type="entry name" value="Toll_tir_struct_dom_sf"/>
</dbReference>
<dbReference type="GO" id="GO:0043531">
    <property type="term" value="F:ADP binding"/>
    <property type="evidence" value="ECO:0007669"/>
    <property type="project" value="InterPro"/>
</dbReference>
<dbReference type="SUPFAM" id="SSF46785">
    <property type="entry name" value="Winged helix' DNA-binding domain"/>
    <property type="match status" value="1"/>
</dbReference>
<dbReference type="Pfam" id="PF00931">
    <property type="entry name" value="NB-ARC"/>
    <property type="match status" value="1"/>
</dbReference>
<dbReference type="EMBL" id="CM001223">
    <property type="protein sequence ID" value="KEH23207.1"/>
    <property type="molecule type" value="Genomic_DNA"/>
</dbReference>
<dbReference type="Proteomes" id="UP000002051">
    <property type="component" value="Unassembled WGS sequence"/>
</dbReference>
<dbReference type="Gene3D" id="1.10.8.430">
    <property type="entry name" value="Helical domain of apoptotic protease-activating factors"/>
    <property type="match status" value="1"/>
</dbReference>
<dbReference type="PROSITE" id="PS50104">
    <property type="entry name" value="TIR"/>
    <property type="match status" value="1"/>
</dbReference>
<feature type="domain" description="TIR" evidence="5">
    <location>
        <begin position="94"/>
        <end position="261"/>
    </location>
</feature>
<evidence type="ECO:0000313" key="8">
    <source>
        <dbReference type="Proteomes" id="UP000002051"/>
    </source>
</evidence>
<dbReference type="InterPro" id="IPR042197">
    <property type="entry name" value="Apaf_helical"/>
</dbReference>
<dbReference type="GO" id="GO:0006952">
    <property type="term" value="P:defense response"/>
    <property type="evidence" value="ECO:0007669"/>
    <property type="project" value="UniProtKB-KW"/>
</dbReference>
<dbReference type="PANTHER" id="PTHR11017:SF290">
    <property type="entry name" value="ADP-RIBOSYL CYCLASE_CYCLIC ADP-RIBOSE HYDROLASE"/>
    <property type="match status" value="1"/>
</dbReference>
<proteinExistence type="predicted"/>
<keyword evidence="8" id="KW-1185">Reference proteome</keyword>
<dbReference type="InterPro" id="IPR027417">
    <property type="entry name" value="P-loop_NTPase"/>
</dbReference>
<organism evidence="6 8">
    <name type="scientific">Medicago truncatula</name>
    <name type="common">Barrel medic</name>
    <name type="synonym">Medicago tribuloides</name>
    <dbReference type="NCBI Taxonomy" id="3880"/>
    <lineage>
        <taxon>Eukaryota</taxon>
        <taxon>Viridiplantae</taxon>
        <taxon>Streptophyta</taxon>
        <taxon>Embryophyta</taxon>
        <taxon>Tracheophyta</taxon>
        <taxon>Spermatophyta</taxon>
        <taxon>Magnoliopsida</taxon>
        <taxon>eudicotyledons</taxon>
        <taxon>Gunneridae</taxon>
        <taxon>Pentapetalae</taxon>
        <taxon>rosids</taxon>
        <taxon>fabids</taxon>
        <taxon>Fabales</taxon>
        <taxon>Fabaceae</taxon>
        <taxon>Papilionoideae</taxon>
        <taxon>50 kb inversion clade</taxon>
        <taxon>NPAAA clade</taxon>
        <taxon>Hologalegina</taxon>
        <taxon>IRL clade</taxon>
        <taxon>Trifolieae</taxon>
        <taxon>Medicago</taxon>
    </lineage>
</organism>
<sequence>MDSNSTSNQSDAVQYPTADRSRTWFFRSLHALCGRQSFSDLNILDEEGTTTTDLNILNEEGTTEIACSSNEDEEGTTAAACSWNDVDRTQSYRYRYDVFISFRGIDTRKTFADHLYAHLTRKGIFTFMDDQQLEKGESISLQLRQAIQQSRLSIVVFSEDYAGSTWCLDEMTVIADCLTKLKQIVLPVFYYVDPSHVRKQNGKYENAFVLHTETFKHVDPQKVDRWKRAMTCLAGLAGWDVTDKSEYKAIEIIVQAVIEKLGHKFSGFADDLIGIQTRVEELEFMLELSSDDDGCRVLGIWGMDGIGKTTLANVLYDTISHQYQFDACCFVEDVSKIYRDGGAIAVQKRILDQTIKEKNLEGYSPSEISGIISNRLYKLKLLLVLDNVDQSVQLQELHINPISLCAGSRIIITTRDKHILIEYEADIVYEAELLNDNDAHELLCRKAFKSDYSSSDYEELIPEVLKYAQGLPLAIRVMGSFLYKRKTAQWRAALEGWQNNPDSGIMKVLRSSFEGLELREKEIFLHVACFFDGEREDYVRRILHACGLQPNIGIPLLVEKSLITIRNQEIHMHEMLQELGKQIVREQHPDEPRLWSRLWLYSDFCHAMTTQSEGIKAKAIILNQKEEVSKFNHYRDEDLSTMKNLKVLILYHTNFSGSPIFLSNSLYYLLWSGYPFMSLPSNFNPYQLVELNMPDSNIEQLWIGMQHLPNLKRMDLSNSKNLKMTPCFDGILNLERLDLTGCINLSHVDPSIGLLTELVFLSLQNCSSLVSLDFGNSAQLWSLKVLRLSDCTQLENTPDFSGLSFLQYLDMDRCASLSTIHESIGALANLRFLSLKDCTNLVGIPDSFKKMASLRTLDLCRCSKFTELGCTSTSPLHLQSLIYLDLSFCSISIIPDAIGELMCLERLNLQGNNFTSIPSSLSWLHNLSYLNLSHCHKLWSLPSLPIPTESGPSDSVGRYFKTTSGSRNHRSGLYIFDSPNCMKSISLLGNIYFNYFPITWVLRLLKEPLLFRCGFDFVVPWHEETNGSDGKRAFCSDNISDLFDYQFIGGSIVSINNSFMDADWLGFLFFVTFELKNHHVLSSSPHPSHSLPPLPHPFYLSFESEYTEERFDMSLDLERNTVDGKNYLWTIFISREHCHFVETGVQITFKARQGLIIKEWGLRVVTKIDIEGSKMRTSVHLPLQFIDNAEGSSIVNDNNFETKIQLPYNWLVSNEDSIENDRTKGKETDLFNLGLFTERPQ</sequence>
<dbReference type="InterPro" id="IPR011713">
    <property type="entry name" value="Leu-rich_rpt_3"/>
</dbReference>
<keyword evidence="3" id="KW-0611">Plant defense</keyword>
<reference evidence="6 8" key="2">
    <citation type="journal article" date="2014" name="BMC Genomics">
        <title>An improved genome release (version Mt4.0) for the model legume Medicago truncatula.</title>
        <authorList>
            <person name="Tang H."/>
            <person name="Krishnakumar V."/>
            <person name="Bidwell S."/>
            <person name="Rosen B."/>
            <person name="Chan A."/>
            <person name="Zhou S."/>
            <person name="Gentzbittel L."/>
            <person name="Childs K.L."/>
            <person name="Yandell M."/>
            <person name="Gundlach H."/>
            <person name="Mayer K.F."/>
            <person name="Schwartz D.C."/>
            <person name="Town C.D."/>
        </authorList>
    </citation>
    <scope>GENOME REANNOTATION</scope>
    <source>
        <strain evidence="6">A17</strain>
        <strain evidence="7 8">cv. Jemalong A17</strain>
    </source>
</reference>
<keyword evidence="1" id="KW-0433">Leucine-rich repeat</keyword>
<dbReference type="OrthoDB" id="1379189at2759"/>
<evidence type="ECO:0000259" key="5">
    <source>
        <dbReference type="PROSITE" id="PS50104"/>
    </source>
</evidence>